<comment type="caution">
    <text evidence="1">The sequence shown here is derived from an EMBL/GenBank/DDBJ whole genome shotgun (WGS) entry which is preliminary data.</text>
</comment>
<protein>
    <submittedName>
        <fullName evidence="1">42139_t:CDS:1</fullName>
    </submittedName>
</protein>
<evidence type="ECO:0000313" key="2">
    <source>
        <dbReference type="Proteomes" id="UP000789901"/>
    </source>
</evidence>
<keyword evidence="2" id="KW-1185">Reference proteome</keyword>
<name>A0ABN7XFE0_GIGMA</name>
<organism evidence="1 2">
    <name type="scientific">Gigaspora margarita</name>
    <dbReference type="NCBI Taxonomy" id="4874"/>
    <lineage>
        <taxon>Eukaryota</taxon>
        <taxon>Fungi</taxon>
        <taxon>Fungi incertae sedis</taxon>
        <taxon>Mucoromycota</taxon>
        <taxon>Glomeromycotina</taxon>
        <taxon>Glomeromycetes</taxon>
        <taxon>Diversisporales</taxon>
        <taxon>Gigasporaceae</taxon>
        <taxon>Gigaspora</taxon>
    </lineage>
</organism>
<proteinExistence type="predicted"/>
<reference evidence="1 2" key="1">
    <citation type="submission" date="2021-06" db="EMBL/GenBank/DDBJ databases">
        <authorList>
            <person name="Kallberg Y."/>
            <person name="Tangrot J."/>
            <person name="Rosling A."/>
        </authorList>
    </citation>
    <scope>NUCLEOTIDE SEQUENCE [LARGE SCALE GENOMIC DNA]</scope>
    <source>
        <strain evidence="1 2">120-4 pot B 10/14</strain>
    </source>
</reference>
<gene>
    <name evidence="1" type="ORF">GMARGA_LOCUS42468</name>
</gene>
<sequence>QSDLEQFNKAFNSFDYKNQSTIESSIERMSKIANNTESAFNKNACHFLIVLYKFSSNNEEALYKCYKLQSNLDIN</sequence>
<dbReference type="Proteomes" id="UP000789901">
    <property type="component" value="Unassembled WGS sequence"/>
</dbReference>
<accession>A0ABN7XFE0</accession>
<evidence type="ECO:0000313" key="1">
    <source>
        <dbReference type="EMBL" id="CAG8853647.1"/>
    </source>
</evidence>
<dbReference type="EMBL" id="CAJVQB010127188">
    <property type="protein sequence ID" value="CAG8853647.1"/>
    <property type="molecule type" value="Genomic_DNA"/>
</dbReference>
<feature type="non-terminal residue" evidence="1">
    <location>
        <position position="1"/>
    </location>
</feature>